<dbReference type="Proteomes" id="UP000032309">
    <property type="component" value="Unassembled WGS sequence"/>
</dbReference>
<evidence type="ECO:0000313" key="2">
    <source>
        <dbReference type="Proteomes" id="UP000032309"/>
    </source>
</evidence>
<keyword evidence="2" id="KW-1185">Reference proteome</keyword>
<organism evidence="1 2">
    <name type="scientific">Candidatus Brocadia sinica JPN1</name>
    <dbReference type="NCBI Taxonomy" id="1197129"/>
    <lineage>
        <taxon>Bacteria</taxon>
        <taxon>Pseudomonadati</taxon>
        <taxon>Planctomycetota</taxon>
        <taxon>Candidatus Brocadiia</taxon>
        <taxon>Candidatus Brocadiales</taxon>
        <taxon>Candidatus Brocadiaceae</taxon>
        <taxon>Candidatus Brocadia</taxon>
    </lineage>
</organism>
<dbReference type="RefSeq" id="WP_052564027.1">
    <property type="nucleotide sequence ID" value="NZ_BAFN01000001.1"/>
</dbReference>
<proteinExistence type="predicted"/>
<dbReference type="EMBL" id="BAFN01000001">
    <property type="protein sequence ID" value="GAN33968.1"/>
    <property type="molecule type" value="Genomic_DNA"/>
</dbReference>
<evidence type="ECO:0000313" key="1">
    <source>
        <dbReference type="EMBL" id="GAN33968.1"/>
    </source>
</evidence>
<comment type="caution">
    <text evidence="1">The sequence shown here is derived from an EMBL/GenBank/DDBJ whole genome shotgun (WGS) entry which is preliminary data.</text>
</comment>
<reference evidence="2" key="1">
    <citation type="journal article" date="2015" name="Genome Announc.">
        <title>Draft Genome Sequence of an Anaerobic Ammonium-Oxidizing Bacterium, "Candidatus Brocadia sinica".</title>
        <authorList>
            <person name="Oshiki M."/>
            <person name="Shinyako-Hata K."/>
            <person name="Satoh H."/>
            <person name="Okabe S."/>
        </authorList>
    </citation>
    <scope>NUCLEOTIDE SEQUENCE [LARGE SCALE GENOMIC DNA]</scope>
    <source>
        <strain evidence="2">JPN1</strain>
    </source>
</reference>
<accession>A0ABQ0JYX0</accession>
<name>A0ABQ0JYX0_9BACT</name>
<sequence>MGYTSRKEYPNDETVMYAEIVDRTEKSANASALRAIAMDAFINAAKFYSVRTAKLAEVTGVALNNDSHGYLNKFKGIK</sequence>
<protein>
    <submittedName>
        <fullName evidence="1">Uncharacterized protein</fullName>
    </submittedName>
</protein>
<gene>
    <name evidence="1" type="ORF">BROSI_A2503</name>
</gene>